<reference evidence="1" key="1">
    <citation type="submission" date="2021-02" db="EMBL/GenBank/DDBJ databases">
        <authorList>
            <person name="Nowell W R."/>
        </authorList>
    </citation>
    <scope>NUCLEOTIDE SEQUENCE</scope>
</reference>
<dbReference type="Proteomes" id="UP000663889">
    <property type="component" value="Unassembled WGS sequence"/>
</dbReference>
<accession>A0A813TGS7</accession>
<evidence type="ECO:0000313" key="2">
    <source>
        <dbReference type="EMBL" id="CAF3626163.1"/>
    </source>
</evidence>
<comment type="caution">
    <text evidence="1">The sequence shown here is derived from an EMBL/GenBank/DDBJ whole genome shotgun (WGS) entry which is preliminary data.</text>
</comment>
<evidence type="ECO:0000313" key="1">
    <source>
        <dbReference type="EMBL" id="CAF0808881.1"/>
    </source>
</evidence>
<gene>
    <name evidence="2" type="ORF">FNK824_LOCUS4672</name>
    <name evidence="1" type="ORF">SEV965_LOCUS1017</name>
</gene>
<dbReference type="AlphaFoldDB" id="A0A813TGS7"/>
<dbReference type="EMBL" id="CAJOBE010000347">
    <property type="protein sequence ID" value="CAF3626163.1"/>
    <property type="molecule type" value="Genomic_DNA"/>
</dbReference>
<protein>
    <submittedName>
        <fullName evidence="1">Uncharacterized protein</fullName>
    </submittedName>
</protein>
<name>A0A813TGS7_9BILA</name>
<dbReference type="EMBL" id="CAJNOU010000018">
    <property type="protein sequence ID" value="CAF0808881.1"/>
    <property type="molecule type" value="Genomic_DNA"/>
</dbReference>
<evidence type="ECO:0000313" key="3">
    <source>
        <dbReference type="Proteomes" id="UP000663889"/>
    </source>
</evidence>
<sequence>MVQIDSSTSVYDSNMPIGHQLYHLTNTIERLITTVGTSGMGDLHNDIRYLTNDFNNRYVTSASASGDS</sequence>
<dbReference type="Proteomes" id="UP000663874">
    <property type="component" value="Unassembled WGS sequence"/>
</dbReference>
<proteinExistence type="predicted"/>
<organism evidence="1 3">
    <name type="scientific">Rotaria sordida</name>
    <dbReference type="NCBI Taxonomy" id="392033"/>
    <lineage>
        <taxon>Eukaryota</taxon>
        <taxon>Metazoa</taxon>
        <taxon>Spiralia</taxon>
        <taxon>Gnathifera</taxon>
        <taxon>Rotifera</taxon>
        <taxon>Eurotatoria</taxon>
        <taxon>Bdelloidea</taxon>
        <taxon>Philodinida</taxon>
        <taxon>Philodinidae</taxon>
        <taxon>Rotaria</taxon>
    </lineage>
</organism>